<evidence type="ECO:0000313" key="1">
    <source>
        <dbReference type="EMBL" id="GAA1734984.1"/>
    </source>
</evidence>
<dbReference type="Proteomes" id="UP001501057">
    <property type="component" value="Unassembled WGS sequence"/>
</dbReference>
<gene>
    <name evidence="1" type="ORF">GCM10009710_14430</name>
</gene>
<protein>
    <submittedName>
        <fullName evidence="1">Uncharacterized protein</fullName>
    </submittedName>
</protein>
<comment type="caution">
    <text evidence="1">The sequence shown here is derived from an EMBL/GenBank/DDBJ whole genome shotgun (WGS) entry which is preliminary data.</text>
</comment>
<organism evidence="1 2">
    <name type="scientific">Aeromicrobium alkaliterrae</name>
    <dbReference type="NCBI Taxonomy" id="302168"/>
    <lineage>
        <taxon>Bacteria</taxon>
        <taxon>Bacillati</taxon>
        <taxon>Actinomycetota</taxon>
        <taxon>Actinomycetes</taxon>
        <taxon>Propionibacteriales</taxon>
        <taxon>Nocardioidaceae</taxon>
        <taxon>Aeromicrobium</taxon>
    </lineage>
</organism>
<keyword evidence="2" id="KW-1185">Reference proteome</keyword>
<accession>A0ABP4VQR3</accession>
<dbReference type="EMBL" id="BAAAME010000002">
    <property type="protein sequence ID" value="GAA1734984.1"/>
    <property type="molecule type" value="Genomic_DNA"/>
</dbReference>
<dbReference type="RefSeq" id="WP_344199299.1">
    <property type="nucleotide sequence ID" value="NZ_BAAAME010000002.1"/>
</dbReference>
<name>A0ABP4VQR3_9ACTN</name>
<evidence type="ECO:0000313" key="2">
    <source>
        <dbReference type="Proteomes" id="UP001501057"/>
    </source>
</evidence>
<reference evidence="2" key="1">
    <citation type="journal article" date="2019" name="Int. J. Syst. Evol. Microbiol.">
        <title>The Global Catalogue of Microorganisms (GCM) 10K type strain sequencing project: providing services to taxonomists for standard genome sequencing and annotation.</title>
        <authorList>
            <consortium name="The Broad Institute Genomics Platform"/>
            <consortium name="The Broad Institute Genome Sequencing Center for Infectious Disease"/>
            <person name="Wu L."/>
            <person name="Ma J."/>
        </authorList>
    </citation>
    <scope>NUCLEOTIDE SEQUENCE [LARGE SCALE GENOMIC DNA]</scope>
    <source>
        <strain evidence="2">JCM 13518</strain>
    </source>
</reference>
<sequence length="200" mass="21272">MNRWIWLPVTAVLLVVAVVGVQLLNGGGQFEPLRPADACAERDVTAQADGIEGLTERLVLLGIDDAACALGVSREELTLDLAQSEEPTDAQVDAVRAGLLSAVQEMKADGTLPPASALVDEALESADLNSLLKAAIRVLPDRVIDAALKTDDVLTRTIEDLDLRELLENLGSGGDLEQQVNEAVTQAVKDSLSDRLRTLI</sequence>
<proteinExistence type="predicted"/>